<organism evidence="1 3">
    <name type="scientific">Ligilactobacillus murinus</name>
    <dbReference type="NCBI Taxonomy" id="1622"/>
    <lineage>
        <taxon>Bacteria</taxon>
        <taxon>Bacillati</taxon>
        <taxon>Bacillota</taxon>
        <taxon>Bacilli</taxon>
        <taxon>Lactobacillales</taxon>
        <taxon>Lactobacillaceae</taxon>
        <taxon>Ligilactobacillus</taxon>
    </lineage>
</organism>
<gene>
    <name evidence="1" type="ORF">FEE40_13155</name>
    <name evidence="2" type="ORF">FEE40_13210</name>
</gene>
<proteinExistence type="predicted"/>
<evidence type="ECO:0000313" key="2">
    <source>
        <dbReference type="EMBL" id="QIA91158.1"/>
    </source>
</evidence>
<evidence type="ECO:0000313" key="1">
    <source>
        <dbReference type="EMBL" id="QIA91147.1"/>
    </source>
</evidence>
<protein>
    <submittedName>
        <fullName evidence="1">Uncharacterized protein</fullName>
    </submittedName>
</protein>
<dbReference type="RefSeq" id="WP_163588435.1">
    <property type="nucleotide sequence ID" value="NZ_CP040853.1"/>
</dbReference>
<accession>A0AAE7BR99</accession>
<sequence length="114" mass="13521">MMRDVKRDEKIKKLADEIMSEYKNVSLFLGEQDFQENYIDMFIEDGLTVEEISDFSAGFVKENGEFPKGSVYLEIDGDNYDQIFLLDDECPFTDLWYKDSVFREKIDQIIKLIY</sequence>
<dbReference type="Proteomes" id="UP000463931">
    <property type="component" value="Plasmid unnamed"/>
</dbReference>
<dbReference type="EMBL" id="CP040853">
    <property type="protein sequence ID" value="QIA91158.1"/>
    <property type="molecule type" value="Genomic_DNA"/>
</dbReference>
<geneLocation type="plasmid" evidence="1 3">
    <name>unnamed</name>
</geneLocation>
<evidence type="ECO:0000313" key="3">
    <source>
        <dbReference type="Proteomes" id="UP000463931"/>
    </source>
</evidence>
<name>A0AAE7BR99_9LACO</name>
<reference evidence="1 3" key="1">
    <citation type="journal article" date="2019" name="Nat. Med.">
        <title>Preventing dysbiosis of the neonatal mouse intestinal microbiome protects against late-onset sepsis.</title>
        <authorList>
            <person name="Singer J.R."/>
            <person name="Blosser E.G."/>
            <person name="Zindl C.L."/>
            <person name="Silberger D.J."/>
            <person name="Conlan S."/>
            <person name="Laufer V.A."/>
            <person name="DiToro D."/>
            <person name="Deming C."/>
            <person name="Kumar R."/>
            <person name="Morrow C.D."/>
            <person name="Segre J.A."/>
            <person name="Gray M.J."/>
            <person name="Randolph D.A."/>
            <person name="Weaver C.T."/>
        </authorList>
    </citation>
    <scope>NUCLEOTIDE SEQUENCE [LARGE SCALE GENOMIC DNA]</scope>
    <source>
        <strain evidence="1 3">V10</strain>
        <plasmid evidence="1 3">unnamed</plasmid>
    </source>
</reference>
<dbReference type="EMBL" id="CP040853">
    <property type="protein sequence ID" value="QIA91147.1"/>
    <property type="molecule type" value="Genomic_DNA"/>
</dbReference>
<dbReference type="AlphaFoldDB" id="A0AAE7BR99"/>
<keyword evidence="1" id="KW-0614">Plasmid</keyword>